<gene>
    <name evidence="2" type="ORF">AB0T83_13035</name>
</gene>
<dbReference type="InterPro" id="IPR039535">
    <property type="entry name" value="ASST-like"/>
</dbReference>
<keyword evidence="1" id="KW-0812">Transmembrane</keyword>
<keyword evidence="3" id="KW-1185">Reference proteome</keyword>
<evidence type="ECO:0000313" key="2">
    <source>
        <dbReference type="EMBL" id="MEV8467701.1"/>
    </source>
</evidence>
<dbReference type="PANTHER" id="PTHR35340:SF5">
    <property type="entry name" value="ASST-DOMAIN-CONTAINING PROTEIN"/>
    <property type="match status" value="1"/>
</dbReference>
<dbReference type="Proteomes" id="UP001553161">
    <property type="component" value="Unassembled WGS sequence"/>
</dbReference>
<feature type="transmembrane region" description="Helical" evidence="1">
    <location>
        <begin position="13"/>
        <end position="35"/>
    </location>
</feature>
<dbReference type="PANTHER" id="PTHR35340">
    <property type="entry name" value="PQQ ENZYME REPEAT PROTEIN-RELATED"/>
    <property type="match status" value="1"/>
</dbReference>
<dbReference type="InterPro" id="IPR053143">
    <property type="entry name" value="Arylsulfate_ST"/>
</dbReference>
<sequence length="461" mass="51493">MATPDKTPDPAKWVFLTTLTLSVLAITFLAGLYLAHSRHPLYRSFIGFTKNISLVFEERENLVPDGEPIHFLQPARKPGDGVTVNGLPDDGATILIAGFFDEGNAARLMRRDGTLLAEWPLRFSEHFPDPSHLRFAPATDRNIDTHGSLALPDGSLVFNWEYGGSVKLSRCGDVVWTVPEITHHSIERAETGGYWVPGRAYLGAETDDIYPPVTRLKKKVAYPEDLILRLDEDGKVLDRKSVPEILWDNGLQGVMTAGGFSFDPRSDWEDELVHVNKITELSSALAPAFPMFEAGDLMLSLRTHNLVFVVDPDDWRVKWHQTGPWLRQHDPEFNADGTITVFNNNRFLTDLGPLDRSLPDTPMVSNILRIDPETRATSVAAGMAPEQAFLSVIRGKHDPVPGGGFIITEFEGGRAFQTDAEGRVVWEFLNRYDDTQVAELTEARLNPEGYFTVTDWSCPPR</sequence>
<name>A0ABV3L801_9RHOB</name>
<keyword evidence="1" id="KW-1133">Transmembrane helix</keyword>
<evidence type="ECO:0000313" key="3">
    <source>
        <dbReference type="Proteomes" id="UP001553161"/>
    </source>
</evidence>
<comment type="caution">
    <text evidence="2">The sequence shown here is derived from an EMBL/GenBank/DDBJ whole genome shotgun (WGS) entry which is preliminary data.</text>
</comment>
<reference evidence="2 3" key="1">
    <citation type="submission" date="2024-07" db="EMBL/GenBank/DDBJ databases">
        <authorList>
            <person name="Kang M."/>
        </authorList>
    </citation>
    <scope>NUCLEOTIDE SEQUENCE [LARGE SCALE GENOMIC DNA]</scope>
    <source>
        <strain evidence="2 3">DFM31</strain>
    </source>
</reference>
<dbReference type="Pfam" id="PF14269">
    <property type="entry name" value="Arylsulfotran_2"/>
    <property type="match status" value="1"/>
</dbReference>
<proteinExistence type="predicted"/>
<organism evidence="2 3">
    <name type="scientific">Meridianimarinicoccus marinus</name>
    <dbReference type="NCBI Taxonomy" id="3231483"/>
    <lineage>
        <taxon>Bacteria</taxon>
        <taxon>Pseudomonadati</taxon>
        <taxon>Pseudomonadota</taxon>
        <taxon>Alphaproteobacteria</taxon>
        <taxon>Rhodobacterales</taxon>
        <taxon>Paracoccaceae</taxon>
        <taxon>Meridianimarinicoccus</taxon>
    </lineage>
</organism>
<dbReference type="EMBL" id="JBFBVU010000016">
    <property type="protein sequence ID" value="MEV8467701.1"/>
    <property type="molecule type" value="Genomic_DNA"/>
</dbReference>
<evidence type="ECO:0000256" key="1">
    <source>
        <dbReference type="SAM" id="Phobius"/>
    </source>
</evidence>
<keyword evidence="1" id="KW-0472">Membrane</keyword>
<protein>
    <submittedName>
        <fullName evidence="2">Arylsulfotransferase family protein</fullName>
    </submittedName>
</protein>
<accession>A0ABV3L801</accession>
<dbReference type="RefSeq" id="WP_366193578.1">
    <property type="nucleotide sequence ID" value="NZ_JBFBVU010000016.1"/>
</dbReference>